<dbReference type="AlphaFoldDB" id="A0A5B7I784"/>
<reference evidence="2 3" key="1">
    <citation type="submission" date="2019-05" db="EMBL/GenBank/DDBJ databases">
        <title>Another draft genome of Portunus trituberculatus and its Hox gene families provides insights of decapod evolution.</title>
        <authorList>
            <person name="Jeong J.-H."/>
            <person name="Song I."/>
            <person name="Kim S."/>
            <person name="Choi T."/>
            <person name="Kim D."/>
            <person name="Ryu S."/>
            <person name="Kim W."/>
        </authorList>
    </citation>
    <scope>NUCLEOTIDE SEQUENCE [LARGE SCALE GENOMIC DNA]</scope>
    <source>
        <tissue evidence="2">Muscle</tissue>
    </source>
</reference>
<dbReference type="Proteomes" id="UP000324222">
    <property type="component" value="Unassembled WGS sequence"/>
</dbReference>
<comment type="caution">
    <text evidence="2">The sequence shown here is derived from an EMBL/GenBank/DDBJ whole genome shotgun (WGS) entry which is preliminary data.</text>
</comment>
<sequence length="21" mass="2484">MGQPIMSKIFTASHHTNQWLR</sequence>
<accession>A0A5B7I784</accession>
<gene>
    <name evidence="2" type="ORF">E2C01_072235</name>
</gene>
<proteinExistence type="predicted"/>
<name>A0A5B7I784_PORTR</name>
<protein>
    <submittedName>
        <fullName evidence="2">Uncharacterized protein</fullName>
    </submittedName>
</protein>
<evidence type="ECO:0000313" key="2">
    <source>
        <dbReference type="EMBL" id="MPC77769.1"/>
    </source>
</evidence>
<evidence type="ECO:0000313" key="3">
    <source>
        <dbReference type="Proteomes" id="UP000324222"/>
    </source>
</evidence>
<feature type="region of interest" description="Disordered" evidence="1">
    <location>
        <begin position="1"/>
        <end position="21"/>
    </location>
</feature>
<organism evidence="2 3">
    <name type="scientific">Portunus trituberculatus</name>
    <name type="common">Swimming crab</name>
    <name type="synonym">Neptunus trituberculatus</name>
    <dbReference type="NCBI Taxonomy" id="210409"/>
    <lineage>
        <taxon>Eukaryota</taxon>
        <taxon>Metazoa</taxon>
        <taxon>Ecdysozoa</taxon>
        <taxon>Arthropoda</taxon>
        <taxon>Crustacea</taxon>
        <taxon>Multicrustacea</taxon>
        <taxon>Malacostraca</taxon>
        <taxon>Eumalacostraca</taxon>
        <taxon>Eucarida</taxon>
        <taxon>Decapoda</taxon>
        <taxon>Pleocyemata</taxon>
        <taxon>Brachyura</taxon>
        <taxon>Eubrachyura</taxon>
        <taxon>Portunoidea</taxon>
        <taxon>Portunidae</taxon>
        <taxon>Portuninae</taxon>
        <taxon>Portunus</taxon>
    </lineage>
</organism>
<keyword evidence="3" id="KW-1185">Reference proteome</keyword>
<dbReference type="EMBL" id="VSRR010046692">
    <property type="protein sequence ID" value="MPC77769.1"/>
    <property type="molecule type" value="Genomic_DNA"/>
</dbReference>
<evidence type="ECO:0000256" key="1">
    <source>
        <dbReference type="SAM" id="MobiDB-lite"/>
    </source>
</evidence>